<name>A0A9N9BS34_9GLOM</name>
<comment type="caution">
    <text evidence="9">The sequence shown here is derived from an EMBL/GenBank/DDBJ whole genome shotgun (WGS) entry which is preliminary data.</text>
</comment>
<dbReference type="Proteomes" id="UP000789342">
    <property type="component" value="Unassembled WGS sequence"/>
</dbReference>
<evidence type="ECO:0000256" key="1">
    <source>
        <dbReference type="ARBA" id="ARBA00005078"/>
    </source>
</evidence>
<accession>A0A9N9BS34</accession>
<keyword evidence="5 7" id="KW-0418">Kinase</keyword>
<dbReference type="EMBL" id="CAJVPV010004429">
    <property type="protein sequence ID" value="CAG8573340.1"/>
    <property type="molecule type" value="Genomic_DNA"/>
</dbReference>
<sequence length="251" mass="28690">MSTGNFRWSNSRLLKSSDDCYSGHPYALIILNQPISRRNKVFHRIWENAHLKICADGGGNQLYEAFKDTDRQKVYIPHYIRGDLDSLRDDVRKFYISQGTEIQRDADQDSTDFMKCIELIRKKEQEFSIKYDVVALGALGGRVDQAMSIIHYMYKLKSERIIYFLSDQSMTILLDKGTHQIQCDRAIEGPTCGIIPIGIEKAVVTTTGLRWNLLNSSTSFGEMISTSNHLIEDVVTIETDSPVLWTVELKI</sequence>
<dbReference type="FunFam" id="3.40.50.10240:FF:000006">
    <property type="entry name" value="Thiamin pyrophosphokinase 1"/>
    <property type="match status" value="1"/>
</dbReference>
<dbReference type="GO" id="GO:0006772">
    <property type="term" value="P:thiamine metabolic process"/>
    <property type="evidence" value="ECO:0007669"/>
    <property type="project" value="InterPro"/>
</dbReference>
<dbReference type="FunFam" id="2.60.120.320:FF:000001">
    <property type="entry name" value="Thiamine pyrophosphokinase"/>
    <property type="match status" value="1"/>
</dbReference>
<keyword evidence="4 7" id="KW-0547">Nucleotide-binding</keyword>
<evidence type="ECO:0000313" key="10">
    <source>
        <dbReference type="Proteomes" id="UP000789342"/>
    </source>
</evidence>
<dbReference type="Gene3D" id="3.40.50.10240">
    <property type="entry name" value="Thiamin pyrophosphokinase, catalytic domain"/>
    <property type="match status" value="1"/>
</dbReference>
<feature type="domain" description="Thiamin pyrophosphokinase thiamin-binding" evidence="8">
    <location>
        <begin position="177"/>
        <end position="243"/>
    </location>
</feature>
<dbReference type="InterPro" id="IPR016966">
    <property type="entry name" value="Thiamin_pyrophosphokinase_euk"/>
</dbReference>
<dbReference type="GO" id="GO:0016301">
    <property type="term" value="F:kinase activity"/>
    <property type="evidence" value="ECO:0007669"/>
    <property type="project" value="UniProtKB-UniRule"/>
</dbReference>
<evidence type="ECO:0000313" key="9">
    <source>
        <dbReference type="EMBL" id="CAG8573340.1"/>
    </source>
</evidence>
<evidence type="ECO:0000256" key="3">
    <source>
        <dbReference type="ARBA" id="ARBA00022679"/>
    </source>
</evidence>
<dbReference type="InterPro" id="IPR007371">
    <property type="entry name" value="TPK_catalytic"/>
</dbReference>
<dbReference type="NCBIfam" id="TIGR01378">
    <property type="entry name" value="thi_PPkinase"/>
    <property type="match status" value="1"/>
</dbReference>
<dbReference type="AlphaFoldDB" id="A0A9N9BS34"/>
<evidence type="ECO:0000256" key="7">
    <source>
        <dbReference type="PIRNR" id="PIRNR031057"/>
    </source>
</evidence>
<comment type="similarity">
    <text evidence="2 7">Belongs to the thiamine pyrophosphokinase family.</text>
</comment>
<dbReference type="EC" id="2.7.6.2" evidence="7"/>
<dbReference type="InterPro" id="IPR036759">
    <property type="entry name" value="TPK_catalytic_sf"/>
</dbReference>
<reference evidence="9" key="1">
    <citation type="submission" date="2021-06" db="EMBL/GenBank/DDBJ databases">
        <authorList>
            <person name="Kallberg Y."/>
            <person name="Tangrot J."/>
            <person name="Rosling A."/>
        </authorList>
    </citation>
    <scope>NUCLEOTIDE SEQUENCE</scope>
    <source>
        <strain evidence="9">CL551</strain>
    </source>
</reference>
<dbReference type="GO" id="GO:0009229">
    <property type="term" value="P:thiamine diphosphate biosynthetic process"/>
    <property type="evidence" value="ECO:0007669"/>
    <property type="project" value="UniProtKB-UniRule"/>
</dbReference>
<dbReference type="PANTHER" id="PTHR13622:SF8">
    <property type="entry name" value="THIAMIN PYROPHOSPHOKINASE 1"/>
    <property type="match status" value="1"/>
</dbReference>
<keyword evidence="3 7" id="KW-0808">Transferase</keyword>
<evidence type="ECO:0000256" key="6">
    <source>
        <dbReference type="ARBA" id="ARBA00022840"/>
    </source>
</evidence>
<comment type="catalytic activity">
    <reaction evidence="7">
        <text>thiamine + ATP = thiamine diphosphate + AMP + H(+)</text>
        <dbReference type="Rhea" id="RHEA:11576"/>
        <dbReference type="ChEBI" id="CHEBI:15378"/>
        <dbReference type="ChEBI" id="CHEBI:18385"/>
        <dbReference type="ChEBI" id="CHEBI:30616"/>
        <dbReference type="ChEBI" id="CHEBI:58937"/>
        <dbReference type="ChEBI" id="CHEBI:456215"/>
    </reaction>
</comment>
<keyword evidence="10" id="KW-1185">Reference proteome</keyword>
<comment type="pathway">
    <text evidence="1 7">Cofactor biosynthesis; thiamine diphosphate biosynthesis; thiamine diphosphate from thiamine: step 1/1.</text>
</comment>
<evidence type="ECO:0000256" key="4">
    <source>
        <dbReference type="ARBA" id="ARBA00022741"/>
    </source>
</evidence>
<dbReference type="SMART" id="SM00983">
    <property type="entry name" value="TPK_B1_binding"/>
    <property type="match status" value="1"/>
</dbReference>
<dbReference type="SUPFAM" id="SSF63862">
    <property type="entry name" value="Thiamin pyrophosphokinase, substrate-binding domain"/>
    <property type="match status" value="1"/>
</dbReference>
<dbReference type="InterPro" id="IPR036371">
    <property type="entry name" value="TPK_B1-bd_sf"/>
</dbReference>
<dbReference type="SUPFAM" id="SSF63999">
    <property type="entry name" value="Thiamin pyrophosphokinase, catalytic domain"/>
    <property type="match status" value="1"/>
</dbReference>
<evidence type="ECO:0000256" key="2">
    <source>
        <dbReference type="ARBA" id="ARBA00006785"/>
    </source>
</evidence>
<gene>
    <name evidence="9" type="ORF">AMORRO_LOCUS6576</name>
</gene>
<dbReference type="Pfam" id="PF04265">
    <property type="entry name" value="TPK_B1_binding"/>
    <property type="match status" value="1"/>
</dbReference>
<proteinExistence type="inferred from homology"/>
<evidence type="ECO:0000259" key="8">
    <source>
        <dbReference type="SMART" id="SM00983"/>
    </source>
</evidence>
<organism evidence="9 10">
    <name type="scientific">Acaulospora morrowiae</name>
    <dbReference type="NCBI Taxonomy" id="94023"/>
    <lineage>
        <taxon>Eukaryota</taxon>
        <taxon>Fungi</taxon>
        <taxon>Fungi incertae sedis</taxon>
        <taxon>Mucoromycota</taxon>
        <taxon>Glomeromycotina</taxon>
        <taxon>Glomeromycetes</taxon>
        <taxon>Diversisporales</taxon>
        <taxon>Acaulosporaceae</taxon>
        <taxon>Acaulospora</taxon>
    </lineage>
</organism>
<dbReference type="CDD" id="cd07995">
    <property type="entry name" value="TPK"/>
    <property type="match status" value="1"/>
</dbReference>
<evidence type="ECO:0000256" key="5">
    <source>
        <dbReference type="ARBA" id="ARBA00022777"/>
    </source>
</evidence>
<dbReference type="InterPro" id="IPR007373">
    <property type="entry name" value="Thiamin_PyroPKinase_B1-bd"/>
</dbReference>
<dbReference type="Gene3D" id="2.60.120.320">
    <property type="entry name" value="Thiamin pyrophosphokinase, thiamin-binding domain"/>
    <property type="match status" value="1"/>
</dbReference>
<dbReference type="GO" id="GO:0030975">
    <property type="term" value="F:thiamine binding"/>
    <property type="evidence" value="ECO:0007669"/>
    <property type="project" value="UniProtKB-UniRule"/>
</dbReference>
<dbReference type="OrthoDB" id="25149at2759"/>
<dbReference type="InterPro" id="IPR006282">
    <property type="entry name" value="Thi_PPkinase"/>
</dbReference>
<dbReference type="PIRSF" id="PIRSF031057">
    <property type="entry name" value="Thiamin_pyrophosphokinase"/>
    <property type="match status" value="1"/>
</dbReference>
<protein>
    <recommendedName>
        <fullName evidence="7">Thiamine pyrophosphokinase</fullName>
        <ecNumber evidence="7">2.7.6.2</ecNumber>
    </recommendedName>
</protein>
<keyword evidence="6 7" id="KW-0067">ATP-binding</keyword>
<dbReference type="GO" id="GO:0004788">
    <property type="term" value="F:thiamine diphosphokinase activity"/>
    <property type="evidence" value="ECO:0007669"/>
    <property type="project" value="UniProtKB-UniRule"/>
</dbReference>
<dbReference type="PANTHER" id="PTHR13622">
    <property type="entry name" value="THIAMIN PYROPHOSPHOKINASE"/>
    <property type="match status" value="1"/>
</dbReference>
<dbReference type="Pfam" id="PF04263">
    <property type="entry name" value="TPK_catalytic"/>
    <property type="match status" value="1"/>
</dbReference>
<dbReference type="GO" id="GO:0005524">
    <property type="term" value="F:ATP binding"/>
    <property type="evidence" value="ECO:0007669"/>
    <property type="project" value="UniProtKB-UniRule"/>
</dbReference>